<dbReference type="AlphaFoldDB" id="A0A6N8U5X8"/>
<accession>A0A6N8U5X8</accession>
<feature type="binding site" evidence="9">
    <location>
        <begin position="269"/>
        <end position="272"/>
    </location>
    <ligand>
        <name>GTP</name>
        <dbReference type="ChEBI" id="CHEBI:37565"/>
    </ligand>
</feature>
<feature type="binding site" evidence="9">
    <location>
        <begin position="205"/>
        <end position="209"/>
    </location>
    <ligand>
        <name>GTP</name>
        <dbReference type="ChEBI" id="CHEBI:37565"/>
    </ligand>
</feature>
<dbReference type="InterPro" id="IPR036225">
    <property type="entry name" value="SRP/SRP_N"/>
</dbReference>
<evidence type="ECO:0000256" key="1">
    <source>
        <dbReference type="ARBA" id="ARBA00022475"/>
    </source>
</evidence>
<evidence type="ECO:0000256" key="3">
    <source>
        <dbReference type="ARBA" id="ARBA00022741"/>
    </source>
</evidence>
<dbReference type="GO" id="GO:0006614">
    <property type="term" value="P:SRP-dependent cotranslational protein targeting to membrane"/>
    <property type="evidence" value="ECO:0007669"/>
    <property type="project" value="InterPro"/>
</dbReference>
<dbReference type="GO" id="GO:0005886">
    <property type="term" value="C:plasma membrane"/>
    <property type="evidence" value="ECO:0007669"/>
    <property type="project" value="UniProtKB-SubCell"/>
</dbReference>
<dbReference type="InterPro" id="IPR004390">
    <property type="entry name" value="SR_rcpt_FtsY"/>
</dbReference>
<dbReference type="GO" id="GO:0003924">
    <property type="term" value="F:GTPase activity"/>
    <property type="evidence" value="ECO:0007669"/>
    <property type="project" value="UniProtKB-UniRule"/>
</dbReference>
<dbReference type="CDD" id="cd17874">
    <property type="entry name" value="FtsY"/>
    <property type="match status" value="1"/>
</dbReference>
<keyword evidence="7 9" id="KW-0675">Receptor</keyword>
<keyword evidence="4 9" id="KW-0378">Hydrolase</keyword>
<dbReference type="Pfam" id="PF00448">
    <property type="entry name" value="SRP54"/>
    <property type="match status" value="1"/>
</dbReference>
<dbReference type="SUPFAM" id="SSF47364">
    <property type="entry name" value="Domain of the SRP/SRP receptor G-proteins"/>
    <property type="match status" value="1"/>
</dbReference>
<dbReference type="InterPro" id="IPR003593">
    <property type="entry name" value="AAA+_ATPase"/>
</dbReference>
<dbReference type="Gene3D" id="1.20.120.140">
    <property type="entry name" value="Signal recognition particle SRP54, nucleotide-binding domain"/>
    <property type="match status" value="1"/>
</dbReference>
<evidence type="ECO:0000313" key="12">
    <source>
        <dbReference type="Proteomes" id="UP000434036"/>
    </source>
</evidence>
<evidence type="ECO:0000256" key="5">
    <source>
        <dbReference type="ARBA" id="ARBA00023134"/>
    </source>
</evidence>
<dbReference type="GO" id="GO:0005525">
    <property type="term" value="F:GTP binding"/>
    <property type="evidence" value="ECO:0007669"/>
    <property type="project" value="UniProtKB-UniRule"/>
</dbReference>
<feature type="domain" description="SRP54-type proteins GTP-binding" evidence="10">
    <location>
        <begin position="290"/>
        <end position="303"/>
    </location>
</feature>
<evidence type="ECO:0000256" key="6">
    <source>
        <dbReference type="ARBA" id="ARBA00023136"/>
    </source>
</evidence>
<proteinExistence type="inferred from homology"/>
<reference evidence="11 12" key="1">
    <citation type="submission" date="2019-12" db="EMBL/GenBank/DDBJ databases">
        <authorList>
            <person name="Yang R."/>
        </authorList>
    </citation>
    <scope>NUCLEOTIDE SEQUENCE [LARGE SCALE GENOMIC DNA]</scope>
    <source>
        <strain evidence="11 12">DONG20-135</strain>
    </source>
</reference>
<dbReference type="FunFam" id="3.40.50.300:FF:000053">
    <property type="entry name" value="Signal recognition particle receptor FtsY"/>
    <property type="match status" value="1"/>
</dbReference>
<dbReference type="SUPFAM" id="SSF52540">
    <property type="entry name" value="P-loop containing nucleoside triphosphate hydrolases"/>
    <property type="match status" value="1"/>
</dbReference>
<keyword evidence="1 9" id="KW-1003">Cell membrane</keyword>
<dbReference type="NCBIfam" id="TIGR00064">
    <property type="entry name" value="ftsY"/>
    <property type="match status" value="1"/>
</dbReference>
<dbReference type="Gene3D" id="3.40.50.300">
    <property type="entry name" value="P-loop containing nucleotide triphosphate hydrolases"/>
    <property type="match status" value="1"/>
</dbReference>
<dbReference type="HAMAP" id="MF_00920">
    <property type="entry name" value="FtsY"/>
    <property type="match status" value="1"/>
</dbReference>
<dbReference type="SMART" id="SM00963">
    <property type="entry name" value="SRP54_N"/>
    <property type="match status" value="1"/>
</dbReference>
<dbReference type="Pfam" id="PF02881">
    <property type="entry name" value="SRP54_N"/>
    <property type="match status" value="1"/>
</dbReference>
<dbReference type="PROSITE" id="PS00300">
    <property type="entry name" value="SRP54"/>
    <property type="match status" value="1"/>
</dbReference>
<dbReference type="PANTHER" id="PTHR43134">
    <property type="entry name" value="SIGNAL RECOGNITION PARTICLE RECEPTOR SUBUNIT ALPHA"/>
    <property type="match status" value="1"/>
</dbReference>
<evidence type="ECO:0000256" key="8">
    <source>
        <dbReference type="ARBA" id="ARBA00048027"/>
    </source>
</evidence>
<reference evidence="11 12" key="2">
    <citation type="submission" date="2020-01" db="EMBL/GenBank/DDBJ databases">
        <title>Clostridiaceae sp. nov. isolated from the gut of human by culturomics.</title>
        <authorList>
            <person name="Chang Y."/>
        </authorList>
    </citation>
    <scope>NUCLEOTIDE SEQUENCE [LARGE SCALE GENOMIC DNA]</scope>
    <source>
        <strain evidence="11 12">DONG20-135</strain>
    </source>
</reference>
<evidence type="ECO:0000256" key="9">
    <source>
        <dbReference type="HAMAP-Rule" id="MF_00920"/>
    </source>
</evidence>
<sequence length="324" mass="35867">MGIFSKLKQAFAGKDDQDRYLSGLDKSRRSFSQRIRNLALNFTGVNEEFLEELMIVLLEADIGIRTAEKIIERVETRAMDEKLKKFDEISECLIEVMAEMYEEAGTCDDHVNENGPTVVLMVGVNGSGKTTTTAKLTKLYQEQRKKVVLAAADTFRAGAVDQLAMWADRLNVPCIKGREGGDPSAVLVDACRYALEEKADYLIGDTAGRLQNKANLMKELEKMKRVVGREIDGAPHEVWLVIDATTGQNGISQAQVFLETTAVTGIILTKLDGTAKGGIVFAIRDQLGLPVKFIGLGEHPDDLRPFDLQSYLYSLCEGMLEDHD</sequence>
<name>A0A6N8U5X8_9FIRM</name>
<evidence type="ECO:0000256" key="2">
    <source>
        <dbReference type="ARBA" id="ARBA00022490"/>
    </source>
</evidence>
<dbReference type="GO" id="GO:0005737">
    <property type="term" value="C:cytoplasm"/>
    <property type="evidence" value="ECO:0007669"/>
    <property type="project" value="UniProtKB-SubCell"/>
</dbReference>
<comment type="subunit">
    <text evidence="9">Part of the signal recognition particle protein translocation system, which is composed of SRP and FtsY.</text>
</comment>
<comment type="subcellular location">
    <subcellularLocation>
        <location evidence="9">Cell membrane</location>
        <topology evidence="9">Peripheral membrane protein</topology>
        <orientation evidence="9">Cytoplasmic side</orientation>
    </subcellularLocation>
    <subcellularLocation>
        <location evidence="9">Cytoplasm</location>
    </subcellularLocation>
</comment>
<dbReference type="RefSeq" id="WP_160625043.1">
    <property type="nucleotide sequence ID" value="NZ_WUUQ01000002.1"/>
</dbReference>
<dbReference type="EC" id="3.6.5.4" evidence="9"/>
<dbReference type="InterPro" id="IPR042101">
    <property type="entry name" value="SRP54_N_sf"/>
</dbReference>
<dbReference type="InterPro" id="IPR027417">
    <property type="entry name" value="P-loop_NTPase"/>
</dbReference>
<dbReference type="GO" id="GO:0005047">
    <property type="term" value="F:signal recognition particle binding"/>
    <property type="evidence" value="ECO:0007669"/>
    <property type="project" value="TreeGrafter"/>
</dbReference>
<evidence type="ECO:0000256" key="4">
    <source>
        <dbReference type="ARBA" id="ARBA00022801"/>
    </source>
</evidence>
<gene>
    <name evidence="9 11" type="primary">ftsY</name>
    <name evidence="11" type="ORF">GSF08_06620</name>
</gene>
<dbReference type="PANTHER" id="PTHR43134:SF1">
    <property type="entry name" value="SIGNAL RECOGNITION PARTICLE RECEPTOR SUBUNIT ALPHA"/>
    <property type="match status" value="1"/>
</dbReference>
<comment type="caution">
    <text evidence="11">The sequence shown here is derived from an EMBL/GenBank/DDBJ whole genome shotgun (WGS) entry which is preliminary data.</text>
</comment>
<dbReference type="EMBL" id="WUUQ01000002">
    <property type="protein sequence ID" value="MXQ73606.1"/>
    <property type="molecule type" value="Genomic_DNA"/>
</dbReference>
<evidence type="ECO:0000313" key="11">
    <source>
        <dbReference type="EMBL" id="MXQ73606.1"/>
    </source>
</evidence>
<comment type="similarity">
    <text evidence="9">Belongs to the GTP-binding SRP family. FtsY subfamily.</text>
</comment>
<evidence type="ECO:0000259" key="10">
    <source>
        <dbReference type="PROSITE" id="PS00300"/>
    </source>
</evidence>
<dbReference type="SMART" id="SM00962">
    <property type="entry name" value="SRP54"/>
    <property type="match status" value="1"/>
</dbReference>
<keyword evidence="5 9" id="KW-0342">GTP-binding</keyword>
<dbReference type="SMART" id="SM00382">
    <property type="entry name" value="AAA"/>
    <property type="match status" value="1"/>
</dbReference>
<keyword evidence="6 9" id="KW-0472">Membrane</keyword>
<protein>
    <recommendedName>
        <fullName evidence="9">Signal recognition particle receptor FtsY</fullName>
        <shortName evidence="9">SRP receptor</shortName>
        <ecNumber evidence="9">3.6.5.4</ecNumber>
    </recommendedName>
</protein>
<feature type="binding site" evidence="9">
    <location>
        <begin position="123"/>
        <end position="130"/>
    </location>
    <ligand>
        <name>GTP</name>
        <dbReference type="ChEBI" id="CHEBI:37565"/>
    </ligand>
</feature>
<dbReference type="InterPro" id="IPR000897">
    <property type="entry name" value="SRP54_GTPase_dom"/>
</dbReference>
<comment type="function">
    <text evidence="9">Involved in targeting and insertion of nascent membrane proteins into the cytoplasmic membrane. Acts as a receptor for the complex formed by the signal recognition particle (SRP) and the ribosome-nascent chain (RNC).</text>
</comment>
<keyword evidence="3 9" id="KW-0547">Nucleotide-binding</keyword>
<keyword evidence="2 9" id="KW-0963">Cytoplasm</keyword>
<keyword evidence="12" id="KW-1185">Reference proteome</keyword>
<organism evidence="11 12">
    <name type="scientific">Copranaerobaculum intestinale</name>
    <dbReference type="NCBI Taxonomy" id="2692629"/>
    <lineage>
        <taxon>Bacteria</taxon>
        <taxon>Bacillati</taxon>
        <taxon>Bacillota</taxon>
        <taxon>Erysipelotrichia</taxon>
        <taxon>Erysipelotrichales</taxon>
        <taxon>Erysipelotrichaceae</taxon>
        <taxon>Copranaerobaculum</taxon>
    </lineage>
</organism>
<dbReference type="Proteomes" id="UP000434036">
    <property type="component" value="Unassembled WGS sequence"/>
</dbReference>
<evidence type="ECO:0000256" key="7">
    <source>
        <dbReference type="ARBA" id="ARBA00023170"/>
    </source>
</evidence>
<comment type="catalytic activity">
    <reaction evidence="8 9">
        <text>GTP + H2O = GDP + phosphate + H(+)</text>
        <dbReference type="Rhea" id="RHEA:19669"/>
        <dbReference type="ChEBI" id="CHEBI:15377"/>
        <dbReference type="ChEBI" id="CHEBI:15378"/>
        <dbReference type="ChEBI" id="CHEBI:37565"/>
        <dbReference type="ChEBI" id="CHEBI:43474"/>
        <dbReference type="ChEBI" id="CHEBI:58189"/>
        <dbReference type="EC" id="3.6.5.4"/>
    </reaction>
</comment>
<dbReference type="InterPro" id="IPR013822">
    <property type="entry name" value="Signal_recog_particl_SRP54_hlx"/>
</dbReference>